<dbReference type="Proteomes" id="UP000095230">
    <property type="component" value="Unassembled WGS sequence"/>
</dbReference>
<dbReference type="RefSeq" id="WP_069671862.1">
    <property type="nucleotide sequence ID" value="NZ_MCBT01000046.1"/>
</dbReference>
<evidence type="ECO:0000313" key="3">
    <source>
        <dbReference type="Proteomes" id="UP000095230"/>
    </source>
</evidence>
<feature type="chain" id="PRO_5009178951" evidence="1">
    <location>
        <begin position="20"/>
        <end position="185"/>
    </location>
</feature>
<sequence>MIRYLSITILLFYSSFSFASWNEHFVKYTCLPELGVFQIERLSVESPNNFHDSNAVKKKSISENLAGKNIYSISSGNHNFTCSIFNHNISVDFVPQSYRHNWIGGKVSIKIGERYLAKQLDFFSSVPSLSKLKINFNSSSPFIYYWSNVSSENDMFGYDESEMVLTKDTVITYKDIVNHYKKSLQ</sequence>
<feature type="signal peptide" evidence="1">
    <location>
        <begin position="1"/>
        <end position="19"/>
    </location>
</feature>
<accession>A0A1E5IQC1</accession>
<protein>
    <submittedName>
        <fullName evidence="2">Uncharacterized protein</fullName>
    </submittedName>
</protein>
<name>A0A1E5IQC1_SHECO</name>
<evidence type="ECO:0000313" key="2">
    <source>
        <dbReference type="EMBL" id="OEG72764.1"/>
    </source>
</evidence>
<evidence type="ECO:0000256" key="1">
    <source>
        <dbReference type="SAM" id="SignalP"/>
    </source>
</evidence>
<comment type="caution">
    <text evidence="2">The sequence shown here is derived from an EMBL/GenBank/DDBJ whole genome shotgun (WGS) entry which is preliminary data.</text>
</comment>
<dbReference type="EMBL" id="MCBT01000046">
    <property type="protein sequence ID" value="OEG72764.1"/>
    <property type="molecule type" value="Genomic_DNA"/>
</dbReference>
<proteinExistence type="predicted"/>
<reference evidence="2 3" key="1">
    <citation type="submission" date="2016-07" db="EMBL/GenBank/DDBJ databases">
        <title>Whole-genome of two Shewanella species isolated from a digestive organ of sea cucumber Apostichopus japonicus Selenka 1867.</title>
        <authorList>
            <person name="Hong H.-H."/>
            <person name="Choi H."/>
            <person name="Cheon S."/>
            <person name="Oh J.-S."/>
            <person name="Lee H.-G."/>
            <person name="Park C."/>
        </authorList>
    </citation>
    <scope>NUCLEOTIDE SEQUENCE [LARGE SCALE GENOMIC DNA]</scope>
    <source>
        <strain evidence="2 3">CSB03KR</strain>
    </source>
</reference>
<organism evidence="2 3">
    <name type="scientific">Shewanella colwelliana</name>
    <name type="common">Alteromonas colwelliana</name>
    <dbReference type="NCBI Taxonomy" id="23"/>
    <lineage>
        <taxon>Bacteria</taxon>
        <taxon>Pseudomonadati</taxon>
        <taxon>Pseudomonadota</taxon>
        <taxon>Gammaproteobacteria</taxon>
        <taxon>Alteromonadales</taxon>
        <taxon>Shewanellaceae</taxon>
        <taxon>Shewanella</taxon>
    </lineage>
</organism>
<keyword evidence="1" id="KW-0732">Signal</keyword>
<dbReference type="AlphaFoldDB" id="A0A1E5IQC1"/>
<gene>
    <name evidence="2" type="ORF">BEL05_10855</name>
</gene>